<proteinExistence type="predicted"/>
<dbReference type="Proteomes" id="UP001295684">
    <property type="component" value="Unassembled WGS sequence"/>
</dbReference>
<keyword evidence="2" id="KW-1185">Reference proteome</keyword>
<organism evidence="1 2">
    <name type="scientific">Euplotes crassus</name>
    <dbReference type="NCBI Taxonomy" id="5936"/>
    <lineage>
        <taxon>Eukaryota</taxon>
        <taxon>Sar</taxon>
        <taxon>Alveolata</taxon>
        <taxon>Ciliophora</taxon>
        <taxon>Intramacronucleata</taxon>
        <taxon>Spirotrichea</taxon>
        <taxon>Hypotrichia</taxon>
        <taxon>Euplotida</taxon>
        <taxon>Euplotidae</taxon>
        <taxon>Moneuplotes</taxon>
    </lineage>
</organism>
<dbReference type="AlphaFoldDB" id="A0AAD1X6Z2"/>
<accession>A0AAD1X6Z2</accession>
<evidence type="ECO:0000313" key="1">
    <source>
        <dbReference type="EMBL" id="CAI2363134.1"/>
    </source>
</evidence>
<sequence length="369" mass="43281">MKKWFFTKTNKHRGTPSKANADLNCDLKEHDYCPSREHSQTTKEKIFKNFEKYKQQSRIKVRTTSNWSKKLAINDKKKKLLHTNHQRSNAGNQSDYDRSIIEFKKLVTKSVKKLHNWDQKDRKAPQKPLRNTPQILVTPKKKYLRKDMIKVSVVNPYSNAQKKHSVKKNWKSLHLVSNCQHLPRRRRKGNKQSFMITQKVNNLYYSSLRKKIANSHSTQQNSRDQSFEESPYRLGTVKNRDQSRLRGSGKQTRLVKYLTGMLSNTSNPQFRKTFKQIPTPDVKKCISIKRIENVVPKTPEVRKTQYGNMLCKKKADPEFAHQILNISNSVNLTSGKLWKGKDINLERDHEQIEESDVCPKDDDSIITFE</sequence>
<dbReference type="EMBL" id="CAMPGE010004284">
    <property type="protein sequence ID" value="CAI2363134.1"/>
    <property type="molecule type" value="Genomic_DNA"/>
</dbReference>
<protein>
    <submittedName>
        <fullName evidence="1">Uncharacterized protein</fullName>
    </submittedName>
</protein>
<name>A0AAD1X6Z2_EUPCR</name>
<comment type="caution">
    <text evidence="1">The sequence shown here is derived from an EMBL/GenBank/DDBJ whole genome shotgun (WGS) entry which is preliminary data.</text>
</comment>
<evidence type="ECO:0000313" key="2">
    <source>
        <dbReference type="Proteomes" id="UP001295684"/>
    </source>
</evidence>
<gene>
    <name evidence="1" type="ORF">ECRASSUSDP1_LOCUS4464</name>
</gene>
<reference evidence="1" key="1">
    <citation type="submission" date="2023-07" db="EMBL/GenBank/DDBJ databases">
        <authorList>
            <consortium name="AG Swart"/>
            <person name="Singh M."/>
            <person name="Singh A."/>
            <person name="Seah K."/>
            <person name="Emmerich C."/>
        </authorList>
    </citation>
    <scope>NUCLEOTIDE SEQUENCE</scope>
    <source>
        <strain evidence="1">DP1</strain>
    </source>
</reference>